<comment type="subcellular location">
    <subcellularLocation>
        <location evidence="1">Membrane</location>
    </subcellularLocation>
</comment>
<dbReference type="EMBL" id="OX395143">
    <property type="protein sequence ID" value="CAI5798629.1"/>
    <property type="molecule type" value="Genomic_DNA"/>
</dbReference>
<keyword evidence="10" id="KW-1185">Reference proteome</keyword>
<keyword evidence="3 6" id="KW-0472">Membrane</keyword>
<name>A0AA35LN71_9SAUR</name>
<organism evidence="9 10">
    <name type="scientific">Podarcis lilfordi</name>
    <name type="common">Lilford's wall lizard</name>
    <dbReference type="NCBI Taxonomy" id="74358"/>
    <lineage>
        <taxon>Eukaryota</taxon>
        <taxon>Metazoa</taxon>
        <taxon>Chordata</taxon>
        <taxon>Craniata</taxon>
        <taxon>Vertebrata</taxon>
        <taxon>Euteleostomi</taxon>
        <taxon>Lepidosauria</taxon>
        <taxon>Squamata</taxon>
        <taxon>Bifurcata</taxon>
        <taxon>Unidentata</taxon>
        <taxon>Episquamata</taxon>
        <taxon>Laterata</taxon>
        <taxon>Lacertibaenia</taxon>
        <taxon>Lacertidae</taxon>
        <taxon>Podarcis</taxon>
    </lineage>
</organism>
<feature type="region of interest" description="Disordered" evidence="5">
    <location>
        <begin position="291"/>
        <end position="326"/>
    </location>
</feature>
<keyword evidence="2 7" id="KW-0732">Signal</keyword>
<proteinExistence type="predicted"/>
<dbReference type="CDD" id="cd00096">
    <property type="entry name" value="Ig"/>
    <property type="match status" value="1"/>
</dbReference>
<feature type="domain" description="Ig-like" evidence="8">
    <location>
        <begin position="143"/>
        <end position="227"/>
    </location>
</feature>
<feature type="compositionally biased region" description="Low complexity" evidence="5">
    <location>
        <begin position="315"/>
        <end position="326"/>
    </location>
</feature>
<feature type="transmembrane region" description="Helical" evidence="6">
    <location>
        <begin position="250"/>
        <end position="272"/>
    </location>
</feature>
<dbReference type="InterPro" id="IPR013106">
    <property type="entry name" value="Ig_V-set"/>
</dbReference>
<dbReference type="PROSITE" id="PS50835">
    <property type="entry name" value="IG_LIKE"/>
    <property type="match status" value="1"/>
</dbReference>
<dbReference type="Gene3D" id="2.60.40.10">
    <property type="entry name" value="Immunoglobulins"/>
    <property type="match status" value="2"/>
</dbReference>
<dbReference type="InterPro" id="IPR015631">
    <property type="entry name" value="CD2/SLAM_rcpt"/>
</dbReference>
<keyword evidence="6" id="KW-0812">Transmembrane</keyword>
<evidence type="ECO:0000256" key="7">
    <source>
        <dbReference type="SAM" id="SignalP"/>
    </source>
</evidence>
<dbReference type="PANTHER" id="PTHR12080">
    <property type="entry name" value="SIGNALING LYMPHOCYTIC ACTIVATION MOLECULE"/>
    <property type="match status" value="1"/>
</dbReference>
<dbReference type="InterPro" id="IPR007110">
    <property type="entry name" value="Ig-like_dom"/>
</dbReference>
<feature type="signal peptide" evidence="7">
    <location>
        <begin position="1"/>
        <end position="20"/>
    </location>
</feature>
<evidence type="ECO:0000256" key="6">
    <source>
        <dbReference type="SAM" id="Phobius"/>
    </source>
</evidence>
<dbReference type="InterPro" id="IPR013783">
    <property type="entry name" value="Ig-like_fold"/>
</dbReference>
<evidence type="ECO:0000256" key="3">
    <source>
        <dbReference type="ARBA" id="ARBA00023136"/>
    </source>
</evidence>
<feature type="chain" id="PRO_5041336645" evidence="7">
    <location>
        <begin position="21"/>
        <end position="453"/>
    </location>
</feature>
<gene>
    <name evidence="9" type="ORF">PODLI_1B040331</name>
</gene>
<evidence type="ECO:0000313" key="10">
    <source>
        <dbReference type="Proteomes" id="UP001178461"/>
    </source>
</evidence>
<dbReference type="Proteomes" id="UP001178461">
    <property type="component" value="Chromosome 16"/>
</dbReference>
<evidence type="ECO:0000259" key="8">
    <source>
        <dbReference type="PROSITE" id="PS50835"/>
    </source>
</evidence>
<keyword evidence="4" id="KW-0325">Glycoprotein</keyword>
<dbReference type="SUPFAM" id="SSF48726">
    <property type="entry name" value="Immunoglobulin"/>
    <property type="match status" value="2"/>
</dbReference>
<reference evidence="9" key="1">
    <citation type="submission" date="2022-12" db="EMBL/GenBank/DDBJ databases">
        <authorList>
            <person name="Alioto T."/>
            <person name="Alioto T."/>
            <person name="Gomez Garrido J."/>
        </authorList>
    </citation>
    <scope>NUCLEOTIDE SEQUENCE</scope>
</reference>
<dbReference type="PANTHER" id="PTHR12080:SF121">
    <property type="entry name" value="IG-LIKE DOMAIN-CONTAINING PROTEIN-RELATED"/>
    <property type="match status" value="1"/>
</dbReference>
<evidence type="ECO:0000313" key="9">
    <source>
        <dbReference type="EMBL" id="CAI5798629.1"/>
    </source>
</evidence>
<dbReference type="GO" id="GO:0016020">
    <property type="term" value="C:membrane"/>
    <property type="evidence" value="ECO:0007669"/>
    <property type="project" value="UniProtKB-SubCell"/>
</dbReference>
<feature type="compositionally biased region" description="Acidic residues" evidence="5">
    <location>
        <begin position="302"/>
        <end position="312"/>
    </location>
</feature>
<dbReference type="Pfam" id="PF07686">
    <property type="entry name" value="V-set"/>
    <property type="match status" value="1"/>
</dbReference>
<sequence length="453" mass="51263">MNFVSRSLLILLSFGPLIFSSLETLSHAVGNPTHQLKGILGGSVLFPANVSQGRTVEKIQWDFLPQRGGLGFWLTEFSHGKLEHQSPTDQFRQRLDMVDETTLRIKDLELDDSGIYNVRIWFTKTLFKEQCFSLTVYEPVPTPQIHHQVESKTPGGCNVTLRCHTAGRKDLSISWETGDPHRALGKSVNQYQVSDNGRELHISFWNSSLDPEFTCLVSNPVDRKRASFDLLNICQSDEGGQFGPSSWRPLLISALIVVSVIMVIMLMWMVVMRMRGKIRLERQSCDARERGEYPELRSHPEDGDEVDSDIEDFASSSRSPFPSLSSYVVSDTEPSEIEHCIPQTSMEDQEHLLEPLPRNSLRVPQGTDPLLFSQCCQLSRSYSLPSSLKHWPQKSCYQAKEQDTKTYPVIMEGVSLRAKSSRNAFITSTSQEHLRHSSSASLLMETAQERLDE</sequence>
<accession>A0AA35LN71</accession>
<evidence type="ECO:0000256" key="4">
    <source>
        <dbReference type="ARBA" id="ARBA00023180"/>
    </source>
</evidence>
<keyword evidence="6" id="KW-1133">Transmembrane helix</keyword>
<evidence type="ECO:0000256" key="5">
    <source>
        <dbReference type="SAM" id="MobiDB-lite"/>
    </source>
</evidence>
<feature type="compositionally biased region" description="Basic and acidic residues" evidence="5">
    <location>
        <begin position="291"/>
        <end position="301"/>
    </location>
</feature>
<dbReference type="InterPro" id="IPR036179">
    <property type="entry name" value="Ig-like_dom_sf"/>
</dbReference>
<evidence type="ECO:0000256" key="1">
    <source>
        <dbReference type="ARBA" id="ARBA00004370"/>
    </source>
</evidence>
<dbReference type="AlphaFoldDB" id="A0AA35LN71"/>
<protein>
    <submittedName>
        <fullName evidence="9">SLAM family member 8-like isoform X1</fullName>
    </submittedName>
</protein>
<evidence type="ECO:0000256" key="2">
    <source>
        <dbReference type="ARBA" id="ARBA00022729"/>
    </source>
</evidence>